<dbReference type="InterPro" id="IPR002514">
    <property type="entry name" value="Transposase_8"/>
</dbReference>
<dbReference type="NCBIfam" id="NF047595">
    <property type="entry name" value="IS66_ISRel24_TnpA"/>
    <property type="match status" value="1"/>
</dbReference>
<protein>
    <submittedName>
        <fullName evidence="1">Transposase</fullName>
    </submittedName>
</protein>
<keyword evidence="2" id="KW-1185">Reference proteome</keyword>
<dbReference type="Pfam" id="PF01527">
    <property type="entry name" value="HTH_Tnp_1"/>
    <property type="match status" value="1"/>
</dbReference>
<organism evidence="1 2">
    <name type="scientific">Ciceribacter naphthalenivorans</name>
    <dbReference type="NCBI Taxonomy" id="1118451"/>
    <lineage>
        <taxon>Bacteria</taxon>
        <taxon>Pseudomonadati</taxon>
        <taxon>Pseudomonadota</taxon>
        <taxon>Alphaproteobacteria</taxon>
        <taxon>Hyphomicrobiales</taxon>
        <taxon>Rhizobiaceae</taxon>
        <taxon>Ciceribacter</taxon>
    </lineage>
</organism>
<dbReference type="OrthoDB" id="7503672at2"/>
<dbReference type="GO" id="GO:0004803">
    <property type="term" value="F:transposase activity"/>
    <property type="evidence" value="ECO:0007669"/>
    <property type="project" value="InterPro"/>
</dbReference>
<name>A0A512HQC5_9HYPH</name>
<dbReference type="AlphaFoldDB" id="A0A512HQC5"/>
<evidence type="ECO:0000313" key="1">
    <source>
        <dbReference type="EMBL" id="GEO87642.1"/>
    </source>
</evidence>
<dbReference type="SUPFAM" id="SSF46689">
    <property type="entry name" value="Homeodomain-like"/>
    <property type="match status" value="1"/>
</dbReference>
<accession>A0A512HQC5</accession>
<reference evidence="1 2" key="1">
    <citation type="submission" date="2019-07" db="EMBL/GenBank/DDBJ databases">
        <title>Whole genome shotgun sequence of Rhizobium naphthalenivorans NBRC 107585.</title>
        <authorList>
            <person name="Hosoyama A."/>
            <person name="Uohara A."/>
            <person name="Ohji S."/>
            <person name="Ichikawa N."/>
        </authorList>
    </citation>
    <scope>NUCLEOTIDE SEQUENCE [LARGE SCALE GENOMIC DNA]</scope>
    <source>
        <strain evidence="1 2">NBRC 107585</strain>
    </source>
</reference>
<dbReference type="InterPro" id="IPR009057">
    <property type="entry name" value="Homeodomain-like_sf"/>
</dbReference>
<sequence>MSDEEQKLRVRLVGRDGRRRYDPGSKARLVAACLEPGVSISGLALAHGINANVLRKWVKHAKESGLPTVSSRSAFIPVVAADCGRPERTRSLDMEVARGEDLTASPETTAGLTGFSKIRALLPNGVKLSLECGDVDALTAIIGALCDVQTRR</sequence>
<dbReference type="GO" id="GO:0003677">
    <property type="term" value="F:DNA binding"/>
    <property type="evidence" value="ECO:0007669"/>
    <property type="project" value="InterPro"/>
</dbReference>
<comment type="caution">
    <text evidence="1">The sequence shown here is derived from an EMBL/GenBank/DDBJ whole genome shotgun (WGS) entry which is preliminary data.</text>
</comment>
<dbReference type="Proteomes" id="UP000321717">
    <property type="component" value="Unassembled WGS sequence"/>
</dbReference>
<evidence type="ECO:0000313" key="2">
    <source>
        <dbReference type="Proteomes" id="UP000321717"/>
    </source>
</evidence>
<dbReference type="EMBL" id="BJZP01000076">
    <property type="protein sequence ID" value="GEO87642.1"/>
    <property type="molecule type" value="Genomic_DNA"/>
</dbReference>
<proteinExistence type="predicted"/>
<gene>
    <name evidence="1" type="ORF">RNA01_45740</name>
</gene>
<dbReference type="GO" id="GO:0006313">
    <property type="term" value="P:DNA transposition"/>
    <property type="evidence" value="ECO:0007669"/>
    <property type="project" value="InterPro"/>
</dbReference>
<dbReference type="RefSeq" id="WP_147182424.1">
    <property type="nucleotide sequence ID" value="NZ_BJZP01000076.1"/>
</dbReference>